<sequence>MLWFGKRAAKPPPAAKVPCPHCGAPVAQHAAVCRACGYDWDEYVERYDDDAEDDFDYDAFVESEFSESSVSLSLKPWQRAVVVLLVLGFALTLLGPWLF</sequence>
<accession>A0A5B9QLZ3</accession>
<proteinExistence type="predicted"/>
<evidence type="ECO:0000256" key="1">
    <source>
        <dbReference type="SAM" id="Phobius"/>
    </source>
</evidence>
<evidence type="ECO:0000313" key="3">
    <source>
        <dbReference type="EMBL" id="QEG40107.1"/>
    </source>
</evidence>
<organism evidence="3 4">
    <name type="scientific">Roseimaritima ulvae</name>
    <dbReference type="NCBI Taxonomy" id="980254"/>
    <lineage>
        <taxon>Bacteria</taxon>
        <taxon>Pseudomonadati</taxon>
        <taxon>Planctomycetota</taxon>
        <taxon>Planctomycetia</taxon>
        <taxon>Pirellulales</taxon>
        <taxon>Pirellulaceae</taxon>
        <taxon>Roseimaritima</taxon>
    </lineage>
</organism>
<dbReference type="EMBL" id="CP042914">
    <property type="protein sequence ID" value="QEG40107.1"/>
    <property type="molecule type" value="Genomic_DNA"/>
</dbReference>
<dbReference type="KEGG" id="rul:UC8_21120"/>
<dbReference type="InterPro" id="IPR059113">
    <property type="entry name" value="Znf_ribbon"/>
</dbReference>
<feature type="transmembrane region" description="Helical" evidence="1">
    <location>
        <begin position="80"/>
        <end position="98"/>
    </location>
</feature>
<feature type="domain" description="Putative zinc-ribbon" evidence="2">
    <location>
        <begin position="16"/>
        <end position="39"/>
    </location>
</feature>
<dbReference type="Pfam" id="PF13248">
    <property type="entry name" value="Zn_ribbon_3"/>
    <property type="match status" value="1"/>
</dbReference>
<keyword evidence="1" id="KW-0472">Membrane</keyword>
<name>A0A5B9QLZ3_9BACT</name>
<dbReference type="Proteomes" id="UP000325286">
    <property type="component" value="Chromosome"/>
</dbReference>
<gene>
    <name evidence="3" type="ORF">UC8_21120</name>
</gene>
<keyword evidence="4" id="KW-1185">Reference proteome</keyword>
<evidence type="ECO:0000259" key="2">
    <source>
        <dbReference type="Pfam" id="PF13248"/>
    </source>
</evidence>
<reference evidence="3 4" key="1">
    <citation type="submission" date="2019-08" db="EMBL/GenBank/DDBJ databases">
        <title>Deep-cultivation of Planctomycetes and their phenomic and genomic characterization uncovers novel biology.</title>
        <authorList>
            <person name="Wiegand S."/>
            <person name="Jogler M."/>
            <person name="Boedeker C."/>
            <person name="Pinto D."/>
            <person name="Vollmers J."/>
            <person name="Rivas-Marin E."/>
            <person name="Kohn T."/>
            <person name="Peeters S.H."/>
            <person name="Heuer A."/>
            <person name="Rast P."/>
            <person name="Oberbeckmann S."/>
            <person name="Bunk B."/>
            <person name="Jeske O."/>
            <person name="Meyerdierks A."/>
            <person name="Storesund J.E."/>
            <person name="Kallscheuer N."/>
            <person name="Luecker S."/>
            <person name="Lage O.M."/>
            <person name="Pohl T."/>
            <person name="Merkel B.J."/>
            <person name="Hornburger P."/>
            <person name="Mueller R.-W."/>
            <person name="Bruemmer F."/>
            <person name="Labrenz M."/>
            <person name="Spormann A.M."/>
            <person name="Op den Camp H."/>
            <person name="Overmann J."/>
            <person name="Amann R."/>
            <person name="Jetten M.S.M."/>
            <person name="Mascher T."/>
            <person name="Medema M.H."/>
            <person name="Devos D.P."/>
            <person name="Kaster A.-K."/>
            <person name="Ovreas L."/>
            <person name="Rohde M."/>
            <person name="Galperin M.Y."/>
            <person name="Jogler C."/>
        </authorList>
    </citation>
    <scope>NUCLEOTIDE SEQUENCE [LARGE SCALE GENOMIC DNA]</scope>
    <source>
        <strain evidence="3 4">UC8</strain>
    </source>
</reference>
<evidence type="ECO:0000313" key="4">
    <source>
        <dbReference type="Proteomes" id="UP000325286"/>
    </source>
</evidence>
<keyword evidence="1" id="KW-0812">Transmembrane</keyword>
<keyword evidence="1" id="KW-1133">Transmembrane helix</keyword>
<dbReference type="RefSeq" id="WP_068130413.1">
    <property type="nucleotide sequence ID" value="NZ_CP042914.1"/>
</dbReference>
<protein>
    <recommendedName>
        <fullName evidence="2">Putative zinc-ribbon domain-containing protein</fullName>
    </recommendedName>
</protein>
<dbReference type="AlphaFoldDB" id="A0A5B9QLZ3"/>